<organism evidence="1 2">
    <name type="scientific">Helicobacter canadensis MIT 98-5491</name>
    <dbReference type="NCBI Taxonomy" id="537970"/>
    <lineage>
        <taxon>Bacteria</taxon>
        <taxon>Pseudomonadati</taxon>
        <taxon>Campylobacterota</taxon>
        <taxon>Epsilonproteobacteria</taxon>
        <taxon>Campylobacterales</taxon>
        <taxon>Helicobacteraceae</taxon>
        <taxon>Helicobacter</taxon>
    </lineage>
</organism>
<dbReference type="RefSeq" id="WP_006656954.1">
    <property type="nucleotide sequence ID" value="NZ_CM000776.2"/>
</dbReference>
<sequence>MDRKIYLCSFADTRLGISACRFKQQAEAMKVFDEIFIFTEASLPLKFREDFNDKFYSNYQQAKASGGGGDLIPTRGFGYWCWKPKVILMILEQIQENDILIFLDIGFEFNPNKHDLLLEMVAQVEENEIMGLDAGLEHCAEKYWNKADLLAHYGLLDDKEFLDSPQMIGGAIFCKKTFRVCNIIQEWLNVFYEHYNFVDDSPSKIPNLPTFRENRHDQSVWNIIAKREKVKSFPSSFYWERDEKVALSCNRNKIYLPHDVKKQKNSMNL</sequence>
<gene>
    <name evidence="1" type="ORF">HCAN_1335</name>
</gene>
<evidence type="ECO:0000313" key="2">
    <source>
        <dbReference type="Proteomes" id="UP000007032"/>
    </source>
</evidence>
<reference evidence="1 2" key="1">
    <citation type="journal article" date="2009" name="J. Bacteriol.">
        <title>Genome sequence of the emerging pathogen Helicobacter canadensis.</title>
        <authorList>
            <person name="Loman N.J."/>
            <person name="Snyder L.A."/>
            <person name="Linton J.D."/>
            <person name="Langdon R."/>
            <person name="Lawson A.J."/>
            <person name="Weinstock G.M."/>
            <person name="Wren B.W."/>
            <person name="Pallen M.J."/>
        </authorList>
    </citation>
    <scope>NUCLEOTIDE SEQUENCE [LARGE SCALE GENOMIC DNA]</scope>
    <source>
        <strain evidence="1 2">MIT 98-5491</strain>
    </source>
</reference>
<dbReference type="STRING" id="537970.HCAN_1335"/>
<keyword evidence="2" id="KW-1185">Reference proteome</keyword>
<accession>C5ZY25</accession>
<name>C5ZY25_9HELI</name>
<dbReference type="AlphaFoldDB" id="C5ZY25"/>
<evidence type="ECO:0000313" key="1">
    <source>
        <dbReference type="EMBL" id="EES90043.1"/>
    </source>
</evidence>
<dbReference type="Proteomes" id="UP000007032">
    <property type="component" value="Chromosome"/>
</dbReference>
<protein>
    <submittedName>
        <fullName evidence="1">Uncharacterized protein</fullName>
    </submittedName>
</protein>
<dbReference type="HOGENOM" id="CLU_082959_0_0_7"/>
<dbReference type="EMBL" id="CM000776">
    <property type="protein sequence ID" value="EES90043.1"/>
    <property type="molecule type" value="Genomic_DNA"/>
</dbReference>
<proteinExistence type="predicted"/>